<dbReference type="AlphaFoldDB" id="A0A9J6C9E6"/>
<feature type="compositionally biased region" description="Polar residues" evidence="1">
    <location>
        <begin position="761"/>
        <end position="771"/>
    </location>
</feature>
<evidence type="ECO:0000313" key="5">
    <source>
        <dbReference type="Proteomes" id="UP001107558"/>
    </source>
</evidence>
<feature type="compositionally biased region" description="Low complexity" evidence="1">
    <location>
        <begin position="513"/>
        <end position="560"/>
    </location>
</feature>
<evidence type="ECO:0000259" key="3">
    <source>
        <dbReference type="PROSITE" id="PS50940"/>
    </source>
</evidence>
<gene>
    <name evidence="4" type="ORF">PVAND_007954</name>
</gene>
<evidence type="ECO:0000313" key="4">
    <source>
        <dbReference type="EMBL" id="KAG5678262.1"/>
    </source>
</evidence>
<feature type="region of interest" description="Disordered" evidence="1">
    <location>
        <begin position="392"/>
        <end position="839"/>
    </location>
</feature>
<feature type="compositionally biased region" description="Polar residues" evidence="1">
    <location>
        <begin position="432"/>
        <end position="462"/>
    </location>
</feature>
<dbReference type="PROSITE" id="PS50940">
    <property type="entry name" value="CHIT_BIND_II"/>
    <property type="match status" value="1"/>
</dbReference>
<dbReference type="GO" id="GO:0008061">
    <property type="term" value="F:chitin binding"/>
    <property type="evidence" value="ECO:0007669"/>
    <property type="project" value="InterPro"/>
</dbReference>
<feature type="compositionally biased region" description="Low complexity" evidence="1">
    <location>
        <begin position="718"/>
        <end position="756"/>
    </location>
</feature>
<dbReference type="PANTHER" id="PTHR22933:SF42">
    <property type="entry name" value="FI18455P1-RELATED"/>
    <property type="match status" value="1"/>
</dbReference>
<feature type="compositionally biased region" description="Low complexity" evidence="1">
    <location>
        <begin position="596"/>
        <end position="638"/>
    </location>
</feature>
<keyword evidence="5" id="KW-1185">Reference proteome</keyword>
<feature type="domain" description="Chitin-binding type-2" evidence="3">
    <location>
        <begin position="80"/>
        <end position="142"/>
    </location>
</feature>
<feature type="compositionally biased region" description="Polar residues" evidence="1">
    <location>
        <begin position="176"/>
        <end position="190"/>
    </location>
</feature>
<dbReference type="SMART" id="SM00494">
    <property type="entry name" value="ChtBD2"/>
    <property type="match status" value="1"/>
</dbReference>
<dbReference type="GO" id="GO:0005576">
    <property type="term" value="C:extracellular region"/>
    <property type="evidence" value="ECO:0007669"/>
    <property type="project" value="InterPro"/>
</dbReference>
<feature type="compositionally biased region" description="Polar residues" evidence="1">
    <location>
        <begin position="669"/>
        <end position="716"/>
    </location>
</feature>
<feature type="compositionally biased region" description="Polar residues" evidence="1">
    <location>
        <begin position="305"/>
        <end position="314"/>
    </location>
</feature>
<feature type="compositionally biased region" description="Polar residues" evidence="1">
    <location>
        <begin position="562"/>
        <end position="593"/>
    </location>
</feature>
<feature type="region of interest" description="Disordered" evidence="1">
    <location>
        <begin position="903"/>
        <end position="922"/>
    </location>
</feature>
<feature type="compositionally biased region" description="Polar residues" evidence="1">
    <location>
        <begin position="646"/>
        <end position="663"/>
    </location>
</feature>
<feature type="compositionally biased region" description="Low complexity" evidence="1">
    <location>
        <begin position="814"/>
        <end position="825"/>
    </location>
</feature>
<feature type="compositionally biased region" description="Polar residues" evidence="1">
    <location>
        <begin position="473"/>
        <end position="507"/>
    </location>
</feature>
<dbReference type="OrthoDB" id="6514762at2759"/>
<name>A0A9J6C9E6_POLVA</name>
<accession>A0A9J6C9E6</accession>
<evidence type="ECO:0000256" key="1">
    <source>
        <dbReference type="SAM" id="MobiDB-lite"/>
    </source>
</evidence>
<feature type="compositionally biased region" description="Basic and acidic residues" evidence="1">
    <location>
        <begin position="342"/>
        <end position="362"/>
    </location>
</feature>
<dbReference type="InterPro" id="IPR036508">
    <property type="entry name" value="Chitin-bd_dom_sf"/>
</dbReference>
<dbReference type="PANTHER" id="PTHR22933">
    <property type="entry name" value="FI18007P1-RELATED"/>
    <property type="match status" value="1"/>
</dbReference>
<feature type="chain" id="PRO_5039925661" description="Chitin-binding type-2 domain-containing protein" evidence="2">
    <location>
        <begin position="23"/>
        <end position="930"/>
    </location>
</feature>
<dbReference type="InterPro" id="IPR002557">
    <property type="entry name" value="Chitin-bd_dom"/>
</dbReference>
<reference evidence="4" key="1">
    <citation type="submission" date="2021-03" db="EMBL/GenBank/DDBJ databases">
        <title>Chromosome level genome of the anhydrobiotic midge Polypedilum vanderplanki.</title>
        <authorList>
            <person name="Yoshida Y."/>
            <person name="Kikawada T."/>
            <person name="Gusev O."/>
        </authorList>
    </citation>
    <scope>NUCLEOTIDE SEQUENCE</scope>
    <source>
        <strain evidence="4">NIAS01</strain>
        <tissue evidence="4">Whole body or cell culture</tissue>
    </source>
</reference>
<protein>
    <recommendedName>
        <fullName evidence="3">Chitin-binding type-2 domain-containing protein</fullName>
    </recommendedName>
</protein>
<dbReference type="InterPro" id="IPR052976">
    <property type="entry name" value="Scoloptoxin-like"/>
</dbReference>
<sequence>MKNPIPLGLAILLLIFLSYTEAAAKANAKNGQSIKTWLRSMRPKRQDNSLTPDRVWTLSDALPGEPERDYPIFATVPDTEFSCEDKNYGYYADIEARCQAFRVCANTAPSLTKGFGFLCPNGTLFNQKHFVCDWYMNVDCEASEKYYSLNDLIGNGMAGFSRDDIMGTAREMMAFPSSQKQPGSGVSSNIPGIRDGANGRGGTGSRDRTSTPSLSGTGGSSRNGNGKRPSSSTSGITGGSPDQSKTPIRGSADLSQPISPGASGSGSGSKSPFPSGGQGTSPSKSGSGNNLQNGSPSSGGSGSSFRPQPTSNLPSIPGRGANGGTVYVNSLGQLSTDEDSGFDPKKSFILKPDKDSQFDQDTRIPSNSFDTLKGIGNSYSFGLPGGNNNNVPLRGSADLSEPIDPSTFGGPPNLSGGKQIYTYPNDNVLGTKPQNGFQQPSVLSPEHTGQLNTKLNAQSPKYPSSHVYGPPAATQQLSPNGQRGSTNPFSVQGPSGQTFGSQPSLPGSKTFGGSTPQGPSYQSPSSAQYPTQSISPSSSSFPGSQAFSGPSSGSQPFGIQKGKSTGQEFPGQSSAGYPSSQSRPQTSSGTQGRLPSGQSSSFPGSQGRGQLPVSPSSSLPGSQGRGQFTSPSSSLPSSQGHGQFPVSPSSSLPGSRGQYTGPSSALAGSRTSGQFPSGQISSFPGSQDRGQFLLSPSSGIPSQGRGPSSGQTSFPGQSFGPSRGASSPSSPFPSSQQGQRGGPSSQQQSIPQSYQPAVPSSRGQSTPSRLYQQPHSSFSQQRQSSSPNSFFQQQQPQSFTPLQQQSQRRQFETSVPSSSSLGKGSYYQKPHGSGSNGQSNEEFLRVLLKDRNYIHDNNDHLIELIQRLVVPDSTQTRVVSADVQPSREQESYSFSYDGNGAASSTNNVYQQPSSSSGYHQHTNICEHQGY</sequence>
<evidence type="ECO:0000256" key="2">
    <source>
        <dbReference type="SAM" id="SignalP"/>
    </source>
</evidence>
<feature type="compositionally biased region" description="Low complexity" evidence="1">
    <location>
        <begin position="283"/>
        <end position="296"/>
    </location>
</feature>
<organism evidence="4 5">
    <name type="scientific">Polypedilum vanderplanki</name>
    <name type="common">Sleeping chironomid midge</name>
    <dbReference type="NCBI Taxonomy" id="319348"/>
    <lineage>
        <taxon>Eukaryota</taxon>
        <taxon>Metazoa</taxon>
        <taxon>Ecdysozoa</taxon>
        <taxon>Arthropoda</taxon>
        <taxon>Hexapoda</taxon>
        <taxon>Insecta</taxon>
        <taxon>Pterygota</taxon>
        <taxon>Neoptera</taxon>
        <taxon>Endopterygota</taxon>
        <taxon>Diptera</taxon>
        <taxon>Nematocera</taxon>
        <taxon>Chironomoidea</taxon>
        <taxon>Chironomidae</taxon>
        <taxon>Chironominae</taxon>
        <taxon>Polypedilum</taxon>
        <taxon>Polypedilum</taxon>
    </lineage>
</organism>
<feature type="signal peptide" evidence="2">
    <location>
        <begin position="1"/>
        <end position="22"/>
    </location>
</feature>
<feature type="compositionally biased region" description="Low complexity" evidence="1">
    <location>
        <begin position="222"/>
        <end position="235"/>
    </location>
</feature>
<dbReference type="EMBL" id="JADBJN010000002">
    <property type="protein sequence ID" value="KAG5678262.1"/>
    <property type="molecule type" value="Genomic_DNA"/>
</dbReference>
<feature type="region of interest" description="Disordered" evidence="1">
    <location>
        <begin position="176"/>
        <end position="369"/>
    </location>
</feature>
<feature type="compositionally biased region" description="Low complexity" evidence="1">
    <location>
        <begin position="255"/>
        <end position="275"/>
    </location>
</feature>
<dbReference type="SUPFAM" id="SSF57625">
    <property type="entry name" value="Invertebrate chitin-binding proteins"/>
    <property type="match status" value="1"/>
</dbReference>
<feature type="compositionally biased region" description="Low complexity" evidence="1">
    <location>
        <begin position="772"/>
        <end position="807"/>
    </location>
</feature>
<dbReference type="Pfam" id="PF01607">
    <property type="entry name" value="CBM_14"/>
    <property type="match status" value="1"/>
</dbReference>
<dbReference type="Proteomes" id="UP001107558">
    <property type="component" value="Chromosome 2"/>
</dbReference>
<keyword evidence="2" id="KW-0732">Signal</keyword>
<proteinExistence type="predicted"/>
<comment type="caution">
    <text evidence="4">The sequence shown here is derived from an EMBL/GenBank/DDBJ whole genome shotgun (WGS) entry which is preliminary data.</text>
</comment>
<dbReference type="Gene3D" id="2.170.140.10">
    <property type="entry name" value="Chitin binding domain"/>
    <property type="match status" value="1"/>
</dbReference>